<dbReference type="RefSeq" id="WP_317488585.1">
    <property type="nucleotide sequence ID" value="NZ_CP136051.1"/>
</dbReference>
<reference evidence="3 4" key="1">
    <citation type="journal article" date="2023" name="Microbiol. Resour. Announc.">
        <title>Complete Genome Sequence of Imperialibacter roseus strain P4T.</title>
        <authorList>
            <person name="Tizabi D.R."/>
            <person name="Bachvaroff T."/>
            <person name="Hill R.T."/>
        </authorList>
    </citation>
    <scope>NUCLEOTIDE SEQUENCE [LARGE SCALE GENOMIC DNA]</scope>
    <source>
        <strain evidence="3 4">P4T</strain>
    </source>
</reference>
<feature type="domain" description="DUF4136" evidence="2">
    <location>
        <begin position="22"/>
        <end position="173"/>
    </location>
</feature>
<dbReference type="Gene3D" id="3.30.160.670">
    <property type="match status" value="1"/>
</dbReference>
<feature type="signal peptide" evidence="1">
    <location>
        <begin position="1"/>
        <end position="21"/>
    </location>
</feature>
<organism evidence="3 4">
    <name type="scientific">Imperialibacter roseus</name>
    <dbReference type="NCBI Taxonomy" id="1324217"/>
    <lineage>
        <taxon>Bacteria</taxon>
        <taxon>Pseudomonadati</taxon>
        <taxon>Bacteroidota</taxon>
        <taxon>Cytophagia</taxon>
        <taxon>Cytophagales</taxon>
        <taxon>Flammeovirgaceae</taxon>
        <taxon>Imperialibacter</taxon>
    </lineage>
</organism>
<protein>
    <submittedName>
        <fullName evidence="3">DUF4136 domain-containing protein</fullName>
    </submittedName>
</protein>
<dbReference type="PROSITE" id="PS51257">
    <property type="entry name" value="PROKAR_LIPOPROTEIN"/>
    <property type="match status" value="1"/>
</dbReference>
<proteinExistence type="predicted"/>
<keyword evidence="1" id="KW-0732">Signal</keyword>
<keyword evidence="4" id="KW-1185">Reference proteome</keyword>
<dbReference type="EMBL" id="CP136051">
    <property type="protein sequence ID" value="WOK05833.1"/>
    <property type="molecule type" value="Genomic_DNA"/>
</dbReference>
<feature type="chain" id="PRO_5047038628" evidence="1">
    <location>
        <begin position="22"/>
        <end position="176"/>
    </location>
</feature>
<evidence type="ECO:0000313" key="3">
    <source>
        <dbReference type="EMBL" id="WOK05833.1"/>
    </source>
</evidence>
<evidence type="ECO:0000313" key="4">
    <source>
        <dbReference type="Proteomes" id="UP001302349"/>
    </source>
</evidence>
<name>A0ABZ0ILC9_9BACT</name>
<evidence type="ECO:0000256" key="1">
    <source>
        <dbReference type="SAM" id="SignalP"/>
    </source>
</evidence>
<accession>A0ABZ0ILC9</accession>
<dbReference type="InterPro" id="IPR025411">
    <property type="entry name" value="DUF4136"/>
</dbReference>
<gene>
    <name evidence="3" type="ORF">RT717_22420</name>
</gene>
<evidence type="ECO:0000259" key="2">
    <source>
        <dbReference type="Pfam" id="PF13590"/>
    </source>
</evidence>
<dbReference type="Pfam" id="PF13590">
    <property type="entry name" value="DUF4136"/>
    <property type="match status" value="1"/>
</dbReference>
<dbReference type="Proteomes" id="UP001302349">
    <property type="component" value="Chromosome"/>
</dbReference>
<sequence length="176" mass="20441">MNKLIAWIVFLSLALGGCATKVSTSFDRQADFSRYKTFCWLQGCEFTFTGPSYMNDSAVVNNLKNAIIKEMAEKGFTYDDQSPDLLLDFHVTVENRQTNVYRFEEDRFLQLDPIDQSDVYYFLEGTLIMDIADRETGQMIWRSSASRYLELNPEMTERNLRKGIGIVLKKFPPKER</sequence>